<dbReference type="InterPro" id="IPR023352">
    <property type="entry name" value="MAPEG-like_dom_sf"/>
</dbReference>
<dbReference type="Proteomes" id="UP001190640">
    <property type="component" value="Chromosome 10"/>
</dbReference>
<dbReference type="RefSeq" id="XP_054845460.1">
    <property type="nucleotide sequence ID" value="XM_054989485.1"/>
</dbReference>
<keyword evidence="6 7" id="KW-0472">Membrane</keyword>
<comment type="subcellular location">
    <subcellularLocation>
        <location evidence="1">Endoplasmic reticulum membrane</location>
        <topology evidence="1">Multi-pass membrane protein</topology>
    </subcellularLocation>
</comment>
<evidence type="ECO:0000313" key="9">
    <source>
        <dbReference type="RefSeq" id="XP_054845460.1"/>
    </source>
</evidence>
<dbReference type="InterPro" id="IPR001129">
    <property type="entry name" value="Membr-assoc_MAPEG"/>
</dbReference>
<keyword evidence="8" id="KW-1185">Reference proteome</keyword>
<feature type="transmembrane region" description="Helical" evidence="7">
    <location>
        <begin position="124"/>
        <end position="153"/>
    </location>
</feature>
<gene>
    <name evidence="9" type="primary">MGST2</name>
</gene>
<evidence type="ECO:0000256" key="5">
    <source>
        <dbReference type="ARBA" id="ARBA00022989"/>
    </source>
</evidence>
<evidence type="ECO:0000256" key="4">
    <source>
        <dbReference type="ARBA" id="ARBA00022824"/>
    </source>
</evidence>
<reference evidence="9" key="1">
    <citation type="submission" date="2025-08" db="UniProtKB">
        <authorList>
            <consortium name="RefSeq"/>
        </authorList>
    </citation>
    <scope>IDENTIFICATION</scope>
    <source>
        <tissue evidence="9">Blood</tissue>
    </source>
</reference>
<feature type="transmembrane region" description="Helical" evidence="7">
    <location>
        <begin position="70"/>
        <end position="91"/>
    </location>
</feature>
<dbReference type="InterPro" id="IPR001446">
    <property type="entry name" value="5_LipOase_AP"/>
</dbReference>
<dbReference type="GO" id="GO:0004464">
    <property type="term" value="F:leukotriene-C4 synthase activity"/>
    <property type="evidence" value="ECO:0007669"/>
    <property type="project" value="TreeGrafter"/>
</dbReference>
<keyword evidence="5 7" id="KW-1133">Transmembrane helix</keyword>
<name>A0AA97JWA0_EUBMA</name>
<dbReference type="PANTHER" id="PTHR10250:SF13">
    <property type="entry name" value="MICROSOMAL GLUTATHIONE S-TRANSFERASE 2"/>
    <property type="match status" value="1"/>
</dbReference>
<dbReference type="SUPFAM" id="SSF161084">
    <property type="entry name" value="MAPEG domain-like"/>
    <property type="match status" value="1"/>
</dbReference>
<feature type="transmembrane region" description="Helical" evidence="7">
    <location>
        <begin position="173"/>
        <end position="196"/>
    </location>
</feature>
<dbReference type="FunFam" id="1.20.120.550:FF:000003">
    <property type="entry name" value="Leukotriene C4 synthase"/>
    <property type="match status" value="1"/>
</dbReference>
<evidence type="ECO:0000256" key="2">
    <source>
        <dbReference type="ARBA" id="ARBA00022692"/>
    </source>
</evidence>
<dbReference type="CTD" id="4258"/>
<evidence type="ECO:0000256" key="1">
    <source>
        <dbReference type="ARBA" id="ARBA00004477"/>
    </source>
</evidence>
<evidence type="ECO:0000256" key="7">
    <source>
        <dbReference type="SAM" id="Phobius"/>
    </source>
</evidence>
<dbReference type="GeneID" id="129336427"/>
<organism evidence="8 9">
    <name type="scientific">Eublepharis macularius</name>
    <name type="common">Leopard gecko</name>
    <name type="synonym">Cyrtodactylus macularius</name>
    <dbReference type="NCBI Taxonomy" id="481883"/>
    <lineage>
        <taxon>Eukaryota</taxon>
        <taxon>Metazoa</taxon>
        <taxon>Chordata</taxon>
        <taxon>Craniata</taxon>
        <taxon>Vertebrata</taxon>
        <taxon>Euteleostomi</taxon>
        <taxon>Lepidosauria</taxon>
        <taxon>Squamata</taxon>
        <taxon>Bifurcata</taxon>
        <taxon>Gekkota</taxon>
        <taxon>Eublepharidae</taxon>
        <taxon>Eublepharinae</taxon>
        <taxon>Eublepharis</taxon>
    </lineage>
</organism>
<dbReference type="GO" id="GO:0005789">
    <property type="term" value="C:endoplasmic reticulum membrane"/>
    <property type="evidence" value="ECO:0007669"/>
    <property type="project" value="UniProtKB-SubCell"/>
</dbReference>
<dbReference type="KEGG" id="emc:129336427"/>
<dbReference type="PANTHER" id="PTHR10250">
    <property type="entry name" value="MICROSOMAL GLUTATHIONE S-TRANSFERASE"/>
    <property type="match status" value="1"/>
</dbReference>
<dbReference type="Pfam" id="PF01124">
    <property type="entry name" value="MAPEG"/>
    <property type="match status" value="1"/>
</dbReference>
<keyword evidence="4" id="KW-0256">Endoplasmic reticulum</keyword>
<evidence type="ECO:0000313" key="8">
    <source>
        <dbReference type="Proteomes" id="UP001190640"/>
    </source>
</evidence>
<dbReference type="GO" id="GO:0005635">
    <property type="term" value="C:nuclear envelope"/>
    <property type="evidence" value="ECO:0007669"/>
    <property type="project" value="TreeGrafter"/>
</dbReference>
<accession>A0AA97JWA0</accession>
<proteinExistence type="predicted"/>
<dbReference type="Gene3D" id="1.20.120.550">
    <property type="entry name" value="Membrane associated eicosanoid/glutathione metabolism-like domain"/>
    <property type="match status" value="1"/>
</dbReference>
<dbReference type="GO" id="GO:0004364">
    <property type="term" value="F:glutathione transferase activity"/>
    <property type="evidence" value="ECO:0007669"/>
    <property type="project" value="TreeGrafter"/>
</dbReference>
<keyword evidence="2 7" id="KW-0812">Transmembrane</keyword>
<dbReference type="PRINTS" id="PR00488">
    <property type="entry name" value="5LPOXGNASEAP"/>
</dbReference>
<dbReference type="AlphaFoldDB" id="A0AA97JWA0"/>
<dbReference type="GO" id="GO:0019370">
    <property type="term" value="P:leukotriene biosynthetic process"/>
    <property type="evidence" value="ECO:0007669"/>
    <property type="project" value="UniProtKB-KW"/>
</dbReference>
<evidence type="ECO:0000256" key="6">
    <source>
        <dbReference type="ARBA" id="ARBA00023136"/>
    </source>
</evidence>
<dbReference type="GO" id="GO:0008047">
    <property type="term" value="F:enzyme activator activity"/>
    <property type="evidence" value="ECO:0007669"/>
    <property type="project" value="InterPro"/>
</dbReference>
<dbReference type="GO" id="GO:0004602">
    <property type="term" value="F:glutathione peroxidase activity"/>
    <property type="evidence" value="ECO:0007669"/>
    <property type="project" value="TreeGrafter"/>
</dbReference>
<protein>
    <submittedName>
        <fullName evidence="9">Microsomal glutathione S-transferase 2</fullName>
    </submittedName>
</protein>
<keyword evidence="3" id="KW-0434">Leukotriene biosynthesis</keyword>
<sequence>MGAVLKLLKEKRVKNSVCLKGTGGPALLVRLRRALGARPAPFPPKSFFHASHVLYLRKRPEGAEKMARDLIWLAAVSLLSACQQCHFAWLVGRSRMKHKIMPPTISGPPEFERTFRAQQNCVEFYPVFLATLWIAGWFFNQEIAAIVGLIYMFARHKYFYGYAESVKGRLKGFYLTVVVLMFLIVLGTTGITNSFLDEYLDFNIGKKLHKLI</sequence>
<evidence type="ECO:0000256" key="3">
    <source>
        <dbReference type="ARBA" id="ARBA00022751"/>
    </source>
</evidence>
<dbReference type="InterPro" id="IPR050997">
    <property type="entry name" value="MAPEG"/>
</dbReference>